<proteinExistence type="predicted"/>
<organism evidence="2 3">
    <name type="scientific">Luteimonas salinisoli</name>
    <dbReference type="NCBI Taxonomy" id="2752307"/>
    <lineage>
        <taxon>Bacteria</taxon>
        <taxon>Pseudomonadati</taxon>
        <taxon>Pseudomonadota</taxon>
        <taxon>Gammaproteobacteria</taxon>
        <taxon>Lysobacterales</taxon>
        <taxon>Lysobacteraceae</taxon>
        <taxon>Luteimonas</taxon>
    </lineage>
</organism>
<evidence type="ECO:0000313" key="2">
    <source>
        <dbReference type="EMBL" id="NZA25567.1"/>
    </source>
</evidence>
<evidence type="ECO:0000256" key="1">
    <source>
        <dbReference type="SAM" id="SignalP"/>
    </source>
</evidence>
<dbReference type="RefSeq" id="WP_180677369.1">
    <property type="nucleotide sequence ID" value="NZ_JACCKA010000029.1"/>
</dbReference>
<keyword evidence="3" id="KW-1185">Reference proteome</keyword>
<dbReference type="InterPro" id="IPR014710">
    <property type="entry name" value="RmlC-like_jellyroll"/>
</dbReference>
<accession>A0A853JA68</accession>
<gene>
    <name evidence="2" type="ORF">H0E84_04165</name>
</gene>
<protein>
    <submittedName>
        <fullName evidence="2">Uncharacterized protein</fullName>
    </submittedName>
</protein>
<feature type="signal peptide" evidence="1">
    <location>
        <begin position="1"/>
        <end position="22"/>
    </location>
</feature>
<comment type="caution">
    <text evidence="2">The sequence shown here is derived from an EMBL/GenBank/DDBJ whole genome shotgun (WGS) entry which is preliminary data.</text>
</comment>
<feature type="chain" id="PRO_5032760219" evidence="1">
    <location>
        <begin position="23"/>
        <end position="238"/>
    </location>
</feature>
<evidence type="ECO:0000313" key="3">
    <source>
        <dbReference type="Proteomes" id="UP000578091"/>
    </source>
</evidence>
<dbReference type="Proteomes" id="UP000578091">
    <property type="component" value="Unassembled WGS sequence"/>
</dbReference>
<reference evidence="2 3" key="1">
    <citation type="submission" date="2020-07" db="EMBL/GenBank/DDBJ databases">
        <title>Luteimonas sp. SJ-92.</title>
        <authorList>
            <person name="Huang X.-X."/>
            <person name="Xu L."/>
            <person name="Sun J.-Q."/>
        </authorList>
    </citation>
    <scope>NUCLEOTIDE SEQUENCE [LARGE SCALE GENOMIC DNA]</scope>
    <source>
        <strain evidence="2 3">SJ-92</strain>
    </source>
</reference>
<dbReference type="EMBL" id="JACCKA010000029">
    <property type="protein sequence ID" value="NZA25567.1"/>
    <property type="molecule type" value="Genomic_DNA"/>
</dbReference>
<dbReference type="Gene3D" id="2.60.120.10">
    <property type="entry name" value="Jelly Rolls"/>
    <property type="match status" value="2"/>
</dbReference>
<sequence length="238" mass="25870">MKLATTVAIMLVAASPAPHASAADLEAPVVLENEHVRVVEIFAAPGQRVPIDGPRPHVIVSLTKARLDAVSADGDRSAVDYAPGQILWRDPATARFARVAAGNAHLFVVELKQAELDAGRPSAPLAPDHSIIVDPDQHHLVFENEHVRIVDGMAPPGARSAAHSHPPSVLVSLAKSRFRVTIRGATRIFDFEPATVRWTNHFRHRWEILSGEARVVMVEIKSAHDDPRFRGAIARSPD</sequence>
<dbReference type="AlphaFoldDB" id="A0A853JA68"/>
<keyword evidence="1" id="KW-0732">Signal</keyword>
<name>A0A853JA68_9GAMM</name>